<feature type="region of interest" description="Disordered" evidence="1">
    <location>
        <begin position="56"/>
        <end position="95"/>
    </location>
</feature>
<organism evidence="3 4">
    <name type="scientific">Liparis tanakae</name>
    <name type="common">Tanaka's snailfish</name>
    <dbReference type="NCBI Taxonomy" id="230148"/>
    <lineage>
        <taxon>Eukaryota</taxon>
        <taxon>Metazoa</taxon>
        <taxon>Chordata</taxon>
        <taxon>Craniata</taxon>
        <taxon>Vertebrata</taxon>
        <taxon>Euteleostomi</taxon>
        <taxon>Actinopterygii</taxon>
        <taxon>Neopterygii</taxon>
        <taxon>Teleostei</taxon>
        <taxon>Neoteleostei</taxon>
        <taxon>Acanthomorphata</taxon>
        <taxon>Eupercaria</taxon>
        <taxon>Perciformes</taxon>
        <taxon>Cottioidei</taxon>
        <taxon>Cottales</taxon>
        <taxon>Liparidae</taxon>
        <taxon>Liparis</taxon>
    </lineage>
</organism>
<comment type="caution">
    <text evidence="3">The sequence shown here is derived from an EMBL/GenBank/DDBJ whole genome shotgun (WGS) entry which is preliminary data.</text>
</comment>
<keyword evidence="2" id="KW-0812">Transmembrane</keyword>
<dbReference type="OrthoDB" id="10505673at2759"/>
<proteinExistence type="predicted"/>
<name>A0A4Z2GIT2_9TELE</name>
<keyword evidence="4" id="KW-1185">Reference proteome</keyword>
<evidence type="ECO:0000256" key="1">
    <source>
        <dbReference type="SAM" id="MobiDB-lite"/>
    </source>
</evidence>
<dbReference type="EMBL" id="SRLO01000538">
    <property type="protein sequence ID" value="TNN52694.1"/>
    <property type="molecule type" value="Genomic_DNA"/>
</dbReference>
<sequence>MLKHQGFSPQLSHRSTFERLPLTGESAVGSLLIIQPQRGRVTEGDALIVIGQLWTPAPPTCKRGQRSNKSSQAQQGRERDSHGVGGREGAGCRRRRGEIPHPVLLRWTSALHGGILVLFALSISPLVPPGLAFSPSQVGP</sequence>
<accession>A0A4Z2GIT2</accession>
<gene>
    <name evidence="3" type="ORF">EYF80_037074</name>
</gene>
<dbReference type="AlphaFoldDB" id="A0A4Z2GIT2"/>
<keyword evidence="2" id="KW-0472">Membrane</keyword>
<dbReference type="Proteomes" id="UP000314294">
    <property type="component" value="Unassembled WGS sequence"/>
</dbReference>
<evidence type="ECO:0000313" key="3">
    <source>
        <dbReference type="EMBL" id="TNN52694.1"/>
    </source>
</evidence>
<feature type="transmembrane region" description="Helical" evidence="2">
    <location>
        <begin position="103"/>
        <end position="127"/>
    </location>
</feature>
<reference evidence="3 4" key="1">
    <citation type="submission" date="2019-03" db="EMBL/GenBank/DDBJ databases">
        <title>First draft genome of Liparis tanakae, snailfish: a comprehensive survey of snailfish specific genes.</title>
        <authorList>
            <person name="Kim W."/>
            <person name="Song I."/>
            <person name="Jeong J.-H."/>
            <person name="Kim D."/>
            <person name="Kim S."/>
            <person name="Ryu S."/>
            <person name="Song J.Y."/>
            <person name="Lee S.K."/>
        </authorList>
    </citation>
    <scope>NUCLEOTIDE SEQUENCE [LARGE SCALE GENOMIC DNA]</scope>
    <source>
        <tissue evidence="3">Muscle</tissue>
    </source>
</reference>
<protein>
    <submittedName>
        <fullName evidence="3">Uncharacterized protein</fullName>
    </submittedName>
</protein>
<evidence type="ECO:0000256" key="2">
    <source>
        <dbReference type="SAM" id="Phobius"/>
    </source>
</evidence>
<keyword evidence="2" id="KW-1133">Transmembrane helix</keyword>
<evidence type="ECO:0000313" key="4">
    <source>
        <dbReference type="Proteomes" id="UP000314294"/>
    </source>
</evidence>